<dbReference type="SUPFAM" id="SSF81665">
    <property type="entry name" value="Calcium ATPase, transmembrane domain M"/>
    <property type="match status" value="1"/>
</dbReference>
<dbReference type="PANTHER" id="PTHR43520:SF5">
    <property type="entry name" value="CATION-TRANSPORTING P-TYPE ATPASE-RELATED"/>
    <property type="match status" value="1"/>
</dbReference>
<dbReference type="PROSITE" id="PS00154">
    <property type="entry name" value="ATPASE_E1_E2"/>
    <property type="match status" value="1"/>
</dbReference>
<evidence type="ECO:0000313" key="18">
    <source>
        <dbReference type="Proteomes" id="UP000245474"/>
    </source>
</evidence>
<dbReference type="InterPro" id="IPR001757">
    <property type="entry name" value="P_typ_ATPase"/>
</dbReference>
<dbReference type="Proteomes" id="UP000245474">
    <property type="component" value="Unassembled WGS sequence"/>
</dbReference>
<feature type="transmembrane region" description="Helical" evidence="15">
    <location>
        <begin position="359"/>
        <end position="384"/>
    </location>
</feature>
<feature type="transmembrane region" description="Helical" evidence="15">
    <location>
        <begin position="111"/>
        <end position="135"/>
    </location>
</feature>
<dbReference type="NCBIfam" id="TIGR01494">
    <property type="entry name" value="ATPase_P-type"/>
    <property type="match status" value="2"/>
</dbReference>
<evidence type="ECO:0000256" key="3">
    <source>
        <dbReference type="ARBA" id="ARBA00022448"/>
    </source>
</evidence>
<dbReference type="Gene3D" id="2.70.150.10">
    <property type="entry name" value="Calcium-transporting ATPase, cytoplasmic transduction domain A"/>
    <property type="match status" value="1"/>
</dbReference>
<dbReference type="Pfam" id="PF00403">
    <property type="entry name" value="HMA"/>
    <property type="match status" value="1"/>
</dbReference>
<organism evidence="17 18">
    <name type="scientific">Sediminicurvatus halobius</name>
    <dbReference type="NCBI Taxonomy" id="2182432"/>
    <lineage>
        <taxon>Bacteria</taxon>
        <taxon>Pseudomonadati</taxon>
        <taxon>Pseudomonadota</taxon>
        <taxon>Gammaproteobacteria</taxon>
        <taxon>Chromatiales</taxon>
        <taxon>Ectothiorhodospiraceae</taxon>
        <taxon>Sediminicurvatus</taxon>
    </lineage>
</organism>
<evidence type="ECO:0000256" key="5">
    <source>
        <dbReference type="ARBA" id="ARBA00022553"/>
    </source>
</evidence>
<dbReference type="GO" id="GO:0005524">
    <property type="term" value="F:ATP binding"/>
    <property type="evidence" value="ECO:0007669"/>
    <property type="project" value="UniProtKB-UniRule"/>
</dbReference>
<feature type="transmembrane region" description="Helical" evidence="15">
    <location>
        <begin position="681"/>
        <end position="701"/>
    </location>
</feature>
<evidence type="ECO:0000256" key="6">
    <source>
        <dbReference type="ARBA" id="ARBA00022692"/>
    </source>
</evidence>
<dbReference type="Pfam" id="PF00702">
    <property type="entry name" value="Hydrolase"/>
    <property type="match status" value="1"/>
</dbReference>
<dbReference type="Pfam" id="PF00122">
    <property type="entry name" value="E1-E2_ATPase"/>
    <property type="match status" value="1"/>
</dbReference>
<keyword evidence="3" id="KW-0813">Transport</keyword>
<keyword evidence="14 15" id="KW-0472">Membrane</keyword>
<dbReference type="SUPFAM" id="SSF56784">
    <property type="entry name" value="HAD-like"/>
    <property type="match status" value="1"/>
</dbReference>
<dbReference type="InterPro" id="IPR008250">
    <property type="entry name" value="ATPase_P-typ_transduc_dom_A_sf"/>
</dbReference>
<dbReference type="OrthoDB" id="9814270at2"/>
<evidence type="ECO:0000256" key="4">
    <source>
        <dbReference type="ARBA" id="ARBA00022475"/>
    </source>
</evidence>
<dbReference type="InterPro" id="IPR006121">
    <property type="entry name" value="HMA_dom"/>
</dbReference>
<keyword evidence="7 15" id="KW-0479">Metal-binding</keyword>
<keyword evidence="18" id="KW-1185">Reference proteome</keyword>
<evidence type="ECO:0000256" key="9">
    <source>
        <dbReference type="ARBA" id="ARBA00022840"/>
    </source>
</evidence>
<dbReference type="InterPro" id="IPR023299">
    <property type="entry name" value="ATPase_P-typ_cyto_dom_N"/>
</dbReference>
<dbReference type="SUPFAM" id="SSF55008">
    <property type="entry name" value="HMA, heavy metal-associated domain"/>
    <property type="match status" value="1"/>
</dbReference>
<dbReference type="PROSITE" id="PS50846">
    <property type="entry name" value="HMA_2"/>
    <property type="match status" value="1"/>
</dbReference>
<feature type="transmembrane region" description="Helical" evidence="15">
    <location>
        <begin position="76"/>
        <end position="99"/>
    </location>
</feature>
<keyword evidence="6 15" id="KW-0812">Transmembrane</keyword>
<comment type="similarity">
    <text evidence="2 15">Belongs to the cation transport ATPase (P-type) (TC 3.A.3) family. Type IB subfamily.</text>
</comment>
<evidence type="ECO:0000256" key="11">
    <source>
        <dbReference type="ARBA" id="ARBA00022967"/>
    </source>
</evidence>
<keyword evidence="8 15" id="KW-0547">Nucleotide-binding</keyword>
<dbReference type="GO" id="GO:0043682">
    <property type="term" value="F:P-type divalent copper transporter activity"/>
    <property type="evidence" value="ECO:0007669"/>
    <property type="project" value="TreeGrafter"/>
</dbReference>
<dbReference type="EMBL" id="QFFI01000063">
    <property type="protein sequence ID" value="PWG60945.1"/>
    <property type="molecule type" value="Genomic_DNA"/>
</dbReference>
<dbReference type="Gene3D" id="3.40.50.1000">
    <property type="entry name" value="HAD superfamily/HAD-like"/>
    <property type="match status" value="1"/>
</dbReference>
<dbReference type="InterPro" id="IPR018303">
    <property type="entry name" value="ATPase_P-typ_P_site"/>
</dbReference>
<reference evidence="17 18" key="1">
    <citation type="submission" date="2018-05" db="EMBL/GenBank/DDBJ databases">
        <title>Spiribacter halobius sp. nov., a moderately halophilic bacterium isolated from marine solar saltern.</title>
        <authorList>
            <person name="Zheng W.-S."/>
            <person name="Lu D.-C."/>
            <person name="Du Z.-J."/>
        </authorList>
    </citation>
    <scope>NUCLEOTIDE SEQUENCE [LARGE SCALE GENOMIC DNA]</scope>
    <source>
        <strain evidence="17 18">E85</strain>
    </source>
</reference>
<feature type="transmembrane region" description="Helical" evidence="15">
    <location>
        <begin position="173"/>
        <end position="191"/>
    </location>
</feature>
<dbReference type="InterPro" id="IPR036412">
    <property type="entry name" value="HAD-like_sf"/>
</dbReference>
<evidence type="ECO:0000256" key="2">
    <source>
        <dbReference type="ARBA" id="ARBA00006024"/>
    </source>
</evidence>
<dbReference type="InterPro" id="IPR023214">
    <property type="entry name" value="HAD_sf"/>
</dbReference>
<dbReference type="InterPro" id="IPR036163">
    <property type="entry name" value="HMA_dom_sf"/>
</dbReference>
<evidence type="ECO:0000256" key="15">
    <source>
        <dbReference type="RuleBase" id="RU362081"/>
    </source>
</evidence>
<feature type="transmembrane region" description="Helical" evidence="15">
    <location>
        <begin position="147"/>
        <end position="167"/>
    </location>
</feature>
<comment type="caution">
    <text evidence="17">The sequence shown here is derived from an EMBL/GenBank/DDBJ whole genome shotgun (WGS) entry which is preliminary data.</text>
</comment>
<dbReference type="NCBIfam" id="TIGR01511">
    <property type="entry name" value="ATPase-IB1_Cu"/>
    <property type="match status" value="1"/>
</dbReference>
<proteinExistence type="inferred from homology"/>
<keyword evidence="5" id="KW-0597">Phosphoprotein</keyword>
<dbReference type="AlphaFoldDB" id="A0A2U2MVR2"/>
<evidence type="ECO:0000256" key="13">
    <source>
        <dbReference type="ARBA" id="ARBA00023065"/>
    </source>
</evidence>
<dbReference type="InterPro" id="IPR023298">
    <property type="entry name" value="ATPase_P-typ_TM_dom_sf"/>
</dbReference>
<dbReference type="CDD" id="cd00371">
    <property type="entry name" value="HMA"/>
    <property type="match status" value="1"/>
</dbReference>
<dbReference type="InterPro" id="IPR027256">
    <property type="entry name" value="P-typ_ATPase_IB"/>
</dbReference>
<dbReference type="PANTHER" id="PTHR43520">
    <property type="entry name" value="ATP7, ISOFORM B"/>
    <property type="match status" value="1"/>
</dbReference>
<accession>A0A2U2MVR2</accession>
<evidence type="ECO:0000259" key="16">
    <source>
        <dbReference type="PROSITE" id="PS50846"/>
    </source>
</evidence>
<evidence type="ECO:0000256" key="10">
    <source>
        <dbReference type="ARBA" id="ARBA00022842"/>
    </source>
</evidence>
<dbReference type="GO" id="GO:0005886">
    <property type="term" value="C:plasma membrane"/>
    <property type="evidence" value="ECO:0007669"/>
    <property type="project" value="UniProtKB-SubCell"/>
</dbReference>
<evidence type="ECO:0000256" key="1">
    <source>
        <dbReference type="ARBA" id="ARBA00004651"/>
    </source>
</evidence>
<evidence type="ECO:0000256" key="7">
    <source>
        <dbReference type="ARBA" id="ARBA00022723"/>
    </source>
</evidence>
<feature type="transmembrane region" description="Helical" evidence="15">
    <location>
        <begin position="656"/>
        <end position="675"/>
    </location>
</feature>
<protein>
    <submittedName>
        <fullName evidence="17">Heavy metal translocating P-type ATPase</fullName>
    </submittedName>
</protein>
<keyword evidence="13" id="KW-0406">Ion transport</keyword>
<sequence length="722" mass="75607">MMCGSCAAAVAAVLQRQPGVLGAGVNFAADAASVRWNPARTSLEAICGAVTRLGYPARPLGDGDSGTPHAALRRALQLRLAVAVCFGMWSMMAAVLLYLGPLGPVEPWARWYLALASGVLALPVLGYSAHAFYLAGWRTLRAGVPGLDSLITLAVVAAVLISGWRLAQGSAEVYFDAAVMLVTFQLVARLIDHRVRRQAAGAVQAYLRALPEQALRLDSMGQAETVPVAALTVGDRVRIPPGERIAVDGTVVTGRSAVDCSMLTGESTPRRCTTGRAVLAGSRNGEGTLEVRVDNAAGRRRIDRLARSVRHLLGHKSALQRITDRMARALLPVVIVAATLAAALVLANGGPVTEAAARALAVLVITCPCALSLAVPLVAVMAISQAGRQALLFRDPAVLEAAAGGRTVVFDKTGTLTESTPAVGRVDPAPGTDRDELLRLAASASAGSHHPLGKALQGVGTGVDTAGARRVDAGDGITWDGPHGRVRVGRADWLWRHGIDVPSARDRGTEVCVARGSSFLGRIHFHERLRPEARAVIASLRNLGCGIRILSGDSPRACRRIADQLGLAPQAVLARRTPEAKRAEIEALQRHDRVIFVGDGQNDGLALAAAELGLAVGEAEPTARAAAAAILPRGISAVPDALGLARHARNAMHRNLAWALAYNALALPAALMGYVPPVIAAITMGSSTLCVLVNSGLFVLSERRRDAEADRNLSNRYEPALS</sequence>
<dbReference type="PRINTS" id="PR00119">
    <property type="entry name" value="CATATPASE"/>
</dbReference>
<evidence type="ECO:0000313" key="17">
    <source>
        <dbReference type="EMBL" id="PWG60945.1"/>
    </source>
</evidence>
<evidence type="ECO:0000256" key="8">
    <source>
        <dbReference type="ARBA" id="ARBA00022741"/>
    </source>
</evidence>
<dbReference type="Gene3D" id="3.30.70.100">
    <property type="match status" value="1"/>
</dbReference>
<evidence type="ECO:0000256" key="14">
    <source>
        <dbReference type="ARBA" id="ARBA00023136"/>
    </source>
</evidence>
<gene>
    <name evidence="17" type="ORF">DEM34_19005</name>
</gene>
<keyword evidence="10" id="KW-0460">Magnesium</keyword>
<feature type="transmembrane region" description="Helical" evidence="15">
    <location>
        <begin position="329"/>
        <end position="347"/>
    </location>
</feature>
<keyword evidence="12 15" id="KW-1133">Transmembrane helix</keyword>
<feature type="domain" description="HMA" evidence="16">
    <location>
        <begin position="1"/>
        <end position="58"/>
    </location>
</feature>
<dbReference type="InterPro" id="IPR059000">
    <property type="entry name" value="ATPase_P-type_domA"/>
</dbReference>
<dbReference type="GO" id="GO:0005507">
    <property type="term" value="F:copper ion binding"/>
    <property type="evidence" value="ECO:0007669"/>
    <property type="project" value="TreeGrafter"/>
</dbReference>
<dbReference type="GO" id="GO:0055070">
    <property type="term" value="P:copper ion homeostasis"/>
    <property type="evidence" value="ECO:0007669"/>
    <property type="project" value="TreeGrafter"/>
</dbReference>
<dbReference type="GO" id="GO:0016887">
    <property type="term" value="F:ATP hydrolysis activity"/>
    <property type="evidence" value="ECO:0007669"/>
    <property type="project" value="InterPro"/>
</dbReference>
<dbReference type="PRINTS" id="PR00943">
    <property type="entry name" value="CUATPASE"/>
</dbReference>
<name>A0A2U2MVR2_9GAMM</name>
<keyword evidence="9 15" id="KW-0067">ATP-binding</keyword>
<comment type="subcellular location">
    <subcellularLocation>
        <location evidence="1">Cell membrane</location>
        <topology evidence="1">Multi-pass membrane protein</topology>
    </subcellularLocation>
</comment>
<keyword evidence="11" id="KW-1278">Translocase</keyword>
<evidence type="ECO:0000256" key="12">
    <source>
        <dbReference type="ARBA" id="ARBA00022989"/>
    </source>
</evidence>
<keyword evidence="4 15" id="KW-1003">Cell membrane</keyword>
<dbReference type="SUPFAM" id="SSF81653">
    <property type="entry name" value="Calcium ATPase, transduction domain A"/>
    <property type="match status" value="1"/>
</dbReference>
<dbReference type="Gene3D" id="3.40.1110.10">
    <property type="entry name" value="Calcium-transporting ATPase, cytoplasmic domain N"/>
    <property type="match status" value="1"/>
</dbReference>
<dbReference type="NCBIfam" id="TIGR01525">
    <property type="entry name" value="ATPase-IB_hvy"/>
    <property type="match status" value="1"/>
</dbReference>